<feature type="region of interest" description="Disordered" evidence="5">
    <location>
        <begin position="1"/>
        <end position="26"/>
    </location>
</feature>
<keyword evidence="2" id="KW-0288">FMN</keyword>
<dbReference type="Proteomes" id="UP001500427">
    <property type="component" value="Unassembled WGS sequence"/>
</dbReference>
<accession>A0ABP9JPF8</accession>
<dbReference type="InterPro" id="IPR027417">
    <property type="entry name" value="P-loop_NTPase"/>
</dbReference>
<dbReference type="InterPro" id="IPR011251">
    <property type="entry name" value="Luciferase-like_dom"/>
</dbReference>
<dbReference type="SUPFAM" id="SSF51679">
    <property type="entry name" value="Bacterial luciferase-like"/>
    <property type="match status" value="1"/>
</dbReference>
<keyword evidence="4" id="KW-0503">Monooxygenase</keyword>
<protein>
    <recommendedName>
        <fullName evidence="6">Luciferase-like domain-containing protein</fullName>
    </recommendedName>
</protein>
<dbReference type="RefSeq" id="WP_345509205.1">
    <property type="nucleotide sequence ID" value="NZ_BAABIW010000028.1"/>
</dbReference>
<reference evidence="8" key="1">
    <citation type="journal article" date="2019" name="Int. J. Syst. Evol. Microbiol.">
        <title>The Global Catalogue of Microorganisms (GCM) 10K type strain sequencing project: providing services to taxonomists for standard genome sequencing and annotation.</title>
        <authorList>
            <consortium name="The Broad Institute Genomics Platform"/>
            <consortium name="The Broad Institute Genome Sequencing Center for Infectious Disease"/>
            <person name="Wu L."/>
            <person name="Ma J."/>
        </authorList>
    </citation>
    <scope>NUCLEOTIDE SEQUENCE [LARGE SCALE GENOMIC DNA]</scope>
    <source>
        <strain evidence="8">JCM 17687</strain>
    </source>
</reference>
<organism evidence="7 8">
    <name type="scientific">Terrabacter aeriphilus</name>
    <dbReference type="NCBI Taxonomy" id="515662"/>
    <lineage>
        <taxon>Bacteria</taxon>
        <taxon>Bacillati</taxon>
        <taxon>Actinomycetota</taxon>
        <taxon>Actinomycetes</taxon>
        <taxon>Micrococcales</taxon>
        <taxon>Intrasporangiaceae</taxon>
        <taxon>Terrabacter</taxon>
    </lineage>
</organism>
<feature type="compositionally biased region" description="Pro residues" evidence="5">
    <location>
        <begin position="183"/>
        <end position="197"/>
    </location>
</feature>
<evidence type="ECO:0000256" key="1">
    <source>
        <dbReference type="ARBA" id="ARBA00022630"/>
    </source>
</evidence>
<keyword evidence="1" id="KW-0285">Flavoprotein</keyword>
<evidence type="ECO:0000259" key="6">
    <source>
        <dbReference type="Pfam" id="PF00296"/>
    </source>
</evidence>
<evidence type="ECO:0000256" key="2">
    <source>
        <dbReference type="ARBA" id="ARBA00022643"/>
    </source>
</evidence>
<name>A0ABP9JPF8_9MICO</name>
<dbReference type="InterPro" id="IPR036661">
    <property type="entry name" value="Luciferase-like_sf"/>
</dbReference>
<dbReference type="EMBL" id="BAABIW010000028">
    <property type="protein sequence ID" value="GAA5036242.1"/>
    <property type="molecule type" value="Genomic_DNA"/>
</dbReference>
<proteinExistence type="predicted"/>
<evidence type="ECO:0000256" key="3">
    <source>
        <dbReference type="ARBA" id="ARBA00023002"/>
    </source>
</evidence>
<feature type="compositionally biased region" description="Pro residues" evidence="5">
    <location>
        <begin position="1"/>
        <end position="18"/>
    </location>
</feature>
<dbReference type="InterPro" id="IPR050172">
    <property type="entry name" value="SsuD_RutA_monooxygenase"/>
</dbReference>
<feature type="domain" description="Luciferase-like" evidence="6">
    <location>
        <begin position="234"/>
        <end position="488"/>
    </location>
</feature>
<dbReference type="Gene3D" id="3.20.20.30">
    <property type="entry name" value="Luciferase-like domain"/>
    <property type="match status" value="1"/>
</dbReference>
<keyword evidence="8" id="KW-1185">Reference proteome</keyword>
<evidence type="ECO:0000313" key="7">
    <source>
        <dbReference type="EMBL" id="GAA5036242.1"/>
    </source>
</evidence>
<keyword evidence="3" id="KW-0560">Oxidoreductase</keyword>
<evidence type="ECO:0000313" key="8">
    <source>
        <dbReference type="Proteomes" id="UP001500427"/>
    </source>
</evidence>
<feature type="region of interest" description="Disordered" evidence="5">
    <location>
        <begin position="178"/>
        <end position="210"/>
    </location>
</feature>
<dbReference type="PANTHER" id="PTHR42847">
    <property type="entry name" value="ALKANESULFONATE MONOOXYGENASE"/>
    <property type="match status" value="1"/>
</dbReference>
<dbReference type="Pfam" id="PF13671">
    <property type="entry name" value="AAA_33"/>
    <property type="match status" value="1"/>
</dbReference>
<dbReference type="SUPFAM" id="SSF52540">
    <property type="entry name" value="P-loop containing nucleoside triphosphate hydrolases"/>
    <property type="match status" value="1"/>
</dbReference>
<sequence>MVPEAPTPEPEPRGPQLPDPALRDPALPDPALVVLVGASGSGKSTWAASRFRAAEVVSSDTLRGLVGSGPHDLDASTDAFALLEHIVQARLGRTLTTVVDTLGSDAARRRRWLDLARRAGLPAVVVVLDTPASVCRSRNAARERAVPARVLTSQLASVTGTVAALADEGWDAVHHVRPAADATPPPAPARTSPPAPPRAESTPWADAPAPRGLRGVVLQLSRFPADDDLLPWVTRMAGAAEAAGLAGLALMDHLVQIPQVGRAWDPIPEPWVTLGALAAVTTRLQLGTLVTPVTFRAPGITAKAAATLSALSGGRCFVGVGAGWWDREHAAYGLGFPGARERLDALEAGIETMRALWAPGTKPYAGRLVSLPETTCYPRPVGSMPVLVGGSGERTLRIAATLGDGCNVPSGEGGLARLDRYLELVREHGRDPGEVHATVLDLPVVGRDRDDAWARVERHRGRTPAAAFAARHHAGTPAEHRERLARLVGRGVTTAFVAPVGLATPEDVLALAPLATAFG</sequence>
<dbReference type="Pfam" id="PF00296">
    <property type="entry name" value="Bac_luciferase"/>
    <property type="match status" value="1"/>
</dbReference>
<evidence type="ECO:0000256" key="5">
    <source>
        <dbReference type="SAM" id="MobiDB-lite"/>
    </source>
</evidence>
<dbReference type="Gene3D" id="3.40.50.300">
    <property type="entry name" value="P-loop containing nucleotide triphosphate hydrolases"/>
    <property type="match status" value="1"/>
</dbReference>
<evidence type="ECO:0000256" key="4">
    <source>
        <dbReference type="ARBA" id="ARBA00023033"/>
    </source>
</evidence>
<gene>
    <name evidence="7" type="ORF">GCM10023258_38980</name>
</gene>
<comment type="caution">
    <text evidence="7">The sequence shown here is derived from an EMBL/GenBank/DDBJ whole genome shotgun (WGS) entry which is preliminary data.</text>
</comment>
<dbReference type="PANTHER" id="PTHR42847:SF4">
    <property type="entry name" value="ALKANESULFONATE MONOOXYGENASE-RELATED"/>
    <property type="match status" value="1"/>
</dbReference>